<dbReference type="VEuPathDB" id="TrichDB:TRFO_30645"/>
<dbReference type="PROSITE" id="PS51293">
    <property type="entry name" value="SANT"/>
    <property type="match status" value="1"/>
</dbReference>
<dbReference type="RefSeq" id="XP_068355414.1">
    <property type="nucleotide sequence ID" value="XM_068507480.1"/>
</dbReference>
<accession>A0A1J4JXM0</accession>
<sequence>MFFLVFTFSISIRKSVQYQILFIFIVFLRFTNFRVNIETSSINQENHLEIKISRETYYHYEEYMNGNHNNFNMKNSPLFHQNYITFLKNYEDIEKEINISKVNLKRIINDHDSLVDIFQPPNHHYNSFNLSKIRTNDATEGFGFTVFRGNMIDHSLIDKIKAQNQKKIKLSKAVSSIKTRVVMDQSNVYFQEWQLCNQIMETMPTIFTLVFRRKQLLYEKALYLADIYYQISEIWQELNHAVDAFNVRTHTIADSSSIWGFEQSLAPSYRGGGIQPAPEEPMILDLPSAFTVHSIRWEGTNEGDYYERKQNQLQINKQTENIAKIDITDKSKINLFRNKKNNLSKVYLPACPPFIYDKNMYISDPVREHKIFKRRIAWTSNEQNIFYELFNSYPKKFSKITSFLPGKETKDVIEFYYSHRYEPDMINALTRIKQCCPMSNKVISEGKVRGNS</sequence>
<dbReference type="InterPro" id="IPR009057">
    <property type="entry name" value="Homeodomain-like_sf"/>
</dbReference>
<dbReference type="OrthoDB" id="10258692at2759"/>
<protein>
    <recommendedName>
        <fullName evidence="1">SANT domain-containing protein</fullName>
    </recommendedName>
</protein>
<reference evidence="2" key="1">
    <citation type="submission" date="2016-10" db="EMBL/GenBank/DDBJ databases">
        <authorList>
            <person name="Benchimol M."/>
            <person name="Almeida L.G."/>
            <person name="Vasconcelos A.T."/>
            <person name="Perreira-Neves A."/>
            <person name="Rosa I.A."/>
            <person name="Tasca T."/>
            <person name="Bogo M.R."/>
            <person name="de Souza W."/>
        </authorList>
    </citation>
    <scope>NUCLEOTIDE SEQUENCE [LARGE SCALE GENOMIC DNA]</scope>
    <source>
        <strain evidence="2">K</strain>
    </source>
</reference>
<evidence type="ECO:0000313" key="2">
    <source>
        <dbReference type="EMBL" id="OHT02278.1"/>
    </source>
</evidence>
<dbReference type="Gene3D" id="1.10.10.60">
    <property type="entry name" value="Homeodomain-like"/>
    <property type="match status" value="1"/>
</dbReference>
<dbReference type="SUPFAM" id="SSF46689">
    <property type="entry name" value="Homeodomain-like"/>
    <property type="match status" value="1"/>
</dbReference>
<proteinExistence type="predicted"/>
<dbReference type="InterPro" id="IPR001005">
    <property type="entry name" value="SANT/Myb"/>
</dbReference>
<name>A0A1J4JXM0_9EUKA</name>
<comment type="caution">
    <text evidence="2">The sequence shown here is derived from an EMBL/GenBank/DDBJ whole genome shotgun (WGS) entry which is preliminary data.</text>
</comment>
<gene>
    <name evidence="2" type="ORF">TRFO_30645</name>
</gene>
<feature type="domain" description="SANT" evidence="1">
    <location>
        <begin position="378"/>
        <end position="424"/>
    </location>
</feature>
<dbReference type="Pfam" id="PF00249">
    <property type="entry name" value="Myb_DNA-binding"/>
    <property type="match status" value="1"/>
</dbReference>
<evidence type="ECO:0000313" key="3">
    <source>
        <dbReference type="Proteomes" id="UP000179807"/>
    </source>
</evidence>
<dbReference type="SMART" id="SM00717">
    <property type="entry name" value="SANT"/>
    <property type="match status" value="1"/>
</dbReference>
<dbReference type="InterPro" id="IPR017884">
    <property type="entry name" value="SANT_dom"/>
</dbReference>
<dbReference type="AlphaFoldDB" id="A0A1J4JXM0"/>
<dbReference type="GeneID" id="94842184"/>
<dbReference type="EMBL" id="MLAK01000873">
    <property type="protein sequence ID" value="OHT02278.1"/>
    <property type="molecule type" value="Genomic_DNA"/>
</dbReference>
<organism evidence="2 3">
    <name type="scientific">Tritrichomonas foetus</name>
    <dbReference type="NCBI Taxonomy" id="1144522"/>
    <lineage>
        <taxon>Eukaryota</taxon>
        <taxon>Metamonada</taxon>
        <taxon>Parabasalia</taxon>
        <taxon>Tritrichomonadida</taxon>
        <taxon>Tritrichomonadidae</taxon>
        <taxon>Tritrichomonas</taxon>
    </lineage>
</organism>
<dbReference type="Proteomes" id="UP000179807">
    <property type="component" value="Unassembled WGS sequence"/>
</dbReference>
<keyword evidence="3" id="KW-1185">Reference proteome</keyword>
<evidence type="ECO:0000259" key="1">
    <source>
        <dbReference type="PROSITE" id="PS51293"/>
    </source>
</evidence>